<gene>
    <name evidence="1" type="ORF">J8273_6811</name>
</gene>
<accession>A0A8J6AUI7</accession>
<protein>
    <submittedName>
        <fullName evidence="1">Uncharacterized protein</fullName>
    </submittedName>
</protein>
<keyword evidence="2" id="KW-1185">Reference proteome</keyword>
<evidence type="ECO:0000313" key="1">
    <source>
        <dbReference type="EMBL" id="KAG9391920.1"/>
    </source>
</evidence>
<name>A0A8J6AUI7_9EUKA</name>
<organism evidence="1 2">
    <name type="scientific">Carpediemonas membranifera</name>
    <dbReference type="NCBI Taxonomy" id="201153"/>
    <lineage>
        <taxon>Eukaryota</taxon>
        <taxon>Metamonada</taxon>
        <taxon>Carpediemonas-like organisms</taxon>
        <taxon>Carpediemonas</taxon>
    </lineage>
</organism>
<comment type="caution">
    <text evidence="1">The sequence shown here is derived from an EMBL/GenBank/DDBJ whole genome shotgun (WGS) entry which is preliminary data.</text>
</comment>
<sequence length="457" mass="50447">MTSTDDIRQSYHTKLLFVDPDDTSGSETREVLATFLQHPVASISIASAGSAEKTVLSLSNNASYHLIGGDMPRLLVHDGKSNVWMFHTTPDTNVEELLGVLSGMVNQCSSTSFGHAQFSAAVRFQGRCHSTRAELIGQALYLFKLSSDYTDDPWMVLPISKDSAISLDGRTITLATAEIDLEFASEEWAAYAYMMMQECHISYPCSAVSSLVRTMSNIIAEATVFFHGIVVKNLDLIQTPVTVIPFEDSTRLGIRDTNRGVILTIASAGSSFNFIALSVQEAVKLTNAAHEVVSSRFGQAIQPVTESEPTVKTLSWNEENDSIQISLVRYTMEKNPLFATNGSIAMSLATSKVKQSLHAKPFEHLRVGPLKEKLEVLCEIKKPKQIILWRSKDIAAMADDFLLPQLIRPIRVPKSDKQIVVFDVYERDQPAVAAKSVSDVAHYSWQDVLDEISAGRR</sequence>
<dbReference type="AlphaFoldDB" id="A0A8J6AUI7"/>
<reference evidence="1" key="1">
    <citation type="submission" date="2021-05" db="EMBL/GenBank/DDBJ databases">
        <title>A free-living protist that lacks canonical eukaryotic 1 DNA replication and segregation systems.</title>
        <authorList>
            <person name="Salas-Leiva D.E."/>
            <person name="Tromer E.C."/>
            <person name="Curtis B.A."/>
            <person name="Jerlstrom-Hultqvist J."/>
            <person name="Kolisko M."/>
            <person name="Yi Z."/>
            <person name="Salas-Leiva J.S."/>
            <person name="Gallot-Lavallee L."/>
            <person name="Kops G.J.P.L."/>
            <person name="Archibald J.M."/>
            <person name="Simpson A.G.B."/>
            <person name="Roger A.J."/>
        </authorList>
    </citation>
    <scope>NUCLEOTIDE SEQUENCE</scope>
    <source>
        <strain evidence="1">BICM</strain>
    </source>
</reference>
<dbReference type="Proteomes" id="UP000717585">
    <property type="component" value="Unassembled WGS sequence"/>
</dbReference>
<dbReference type="EMBL" id="JAHDYR010000044">
    <property type="protein sequence ID" value="KAG9391920.1"/>
    <property type="molecule type" value="Genomic_DNA"/>
</dbReference>
<proteinExistence type="predicted"/>
<evidence type="ECO:0000313" key="2">
    <source>
        <dbReference type="Proteomes" id="UP000717585"/>
    </source>
</evidence>